<feature type="region of interest" description="Disordered" evidence="14">
    <location>
        <begin position="144"/>
        <end position="173"/>
    </location>
</feature>
<feature type="transmembrane region" description="Helical" evidence="15">
    <location>
        <begin position="113"/>
        <end position="134"/>
    </location>
</feature>
<dbReference type="GO" id="GO:0005783">
    <property type="term" value="C:endoplasmic reticulum"/>
    <property type="evidence" value="ECO:0007669"/>
    <property type="project" value="UniProtKB-SubCell"/>
</dbReference>
<feature type="compositionally biased region" description="Pro residues" evidence="14">
    <location>
        <begin position="154"/>
        <end position="171"/>
    </location>
</feature>
<keyword evidence="18" id="KW-1185">Reference proteome</keyword>
<dbReference type="GO" id="GO:0005886">
    <property type="term" value="C:plasma membrane"/>
    <property type="evidence" value="ECO:0007669"/>
    <property type="project" value="UniProtKB-SubCell"/>
</dbReference>
<keyword evidence="5" id="KW-0754">Steroid-binding</keyword>
<keyword evidence="8" id="KW-0256">Endoplasmic reticulum</keyword>
<dbReference type="Proteomes" id="UP000886885">
    <property type="component" value="Chromosome 15A"/>
</dbReference>
<proteinExistence type="inferred from homology"/>
<evidence type="ECO:0000256" key="10">
    <source>
        <dbReference type="ARBA" id="ARBA00023004"/>
    </source>
</evidence>
<evidence type="ECO:0000256" key="11">
    <source>
        <dbReference type="ARBA" id="ARBA00023121"/>
    </source>
</evidence>
<evidence type="ECO:0000256" key="5">
    <source>
        <dbReference type="ARBA" id="ARBA00022665"/>
    </source>
</evidence>
<keyword evidence="3" id="KW-1003">Cell membrane</keyword>
<evidence type="ECO:0000256" key="3">
    <source>
        <dbReference type="ARBA" id="ARBA00022475"/>
    </source>
</evidence>
<dbReference type="GO" id="GO:0046872">
    <property type="term" value="F:metal ion binding"/>
    <property type="evidence" value="ECO:0007669"/>
    <property type="project" value="UniProtKB-KW"/>
</dbReference>
<dbReference type="AlphaFoldDB" id="A0A8X8CC41"/>
<evidence type="ECO:0000256" key="13">
    <source>
        <dbReference type="ARBA" id="ARBA00038357"/>
    </source>
</evidence>
<name>A0A8X8CC41_POPTO</name>
<evidence type="ECO:0000256" key="7">
    <source>
        <dbReference type="ARBA" id="ARBA00022723"/>
    </source>
</evidence>
<evidence type="ECO:0000313" key="18">
    <source>
        <dbReference type="Proteomes" id="UP000886885"/>
    </source>
</evidence>
<evidence type="ECO:0000256" key="6">
    <source>
        <dbReference type="ARBA" id="ARBA00022692"/>
    </source>
</evidence>
<evidence type="ECO:0000256" key="4">
    <source>
        <dbReference type="ARBA" id="ARBA00022617"/>
    </source>
</evidence>
<feature type="region of interest" description="Disordered" evidence="14">
    <location>
        <begin position="50"/>
        <end position="73"/>
    </location>
</feature>
<keyword evidence="7" id="KW-0479">Metal-binding</keyword>
<keyword evidence="12 15" id="KW-0472">Membrane</keyword>
<dbReference type="PANTHER" id="PTHR10281:SF72">
    <property type="entry name" value="NEUDESIN"/>
    <property type="match status" value="1"/>
</dbReference>
<dbReference type="InterPro" id="IPR001199">
    <property type="entry name" value="Cyt_B5-like_heme/steroid-bd"/>
</dbReference>
<evidence type="ECO:0000313" key="17">
    <source>
        <dbReference type="EMBL" id="KAG6747369.1"/>
    </source>
</evidence>
<evidence type="ECO:0000256" key="15">
    <source>
        <dbReference type="SAM" id="Phobius"/>
    </source>
</evidence>
<dbReference type="SMART" id="SM01117">
    <property type="entry name" value="Cyt-b5"/>
    <property type="match status" value="1"/>
</dbReference>
<evidence type="ECO:0000259" key="16">
    <source>
        <dbReference type="SMART" id="SM01117"/>
    </source>
</evidence>
<comment type="subcellular location">
    <subcellularLocation>
        <location evidence="1">Cell membrane</location>
    </subcellularLocation>
    <subcellularLocation>
        <location evidence="2">Endoplasmic reticulum</location>
    </subcellularLocation>
</comment>
<dbReference type="PANTHER" id="PTHR10281">
    <property type="entry name" value="MEMBRANE-ASSOCIATED PROGESTERONE RECEPTOR COMPONENT-RELATED"/>
    <property type="match status" value="1"/>
</dbReference>
<reference evidence="17" key="1">
    <citation type="journal article" date="2020" name="bioRxiv">
        <title>Hybrid origin of Populus tomentosa Carr. identified through genome sequencing and phylogenomic analysis.</title>
        <authorList>
            <person name="An X."/>
            <person name="Gao K."/>
            <person name="Chen Z."/>
            <person name="Li J."/>
            <person name="Yang X."/>
            <person name="Yang X."/>
            <person name="Zhou J."/>
            <person name="Guo T."/>
            <person name="Zhao T."/>
            <person name="Huang S."/>
            <person name="Miao D."/>
            <person name="Khan W.U."/>
            <person name="Rao P."/>
            <person name="Ye M."/>
            <person name="Lei B."/>
            <person name="Liao W."/>
            <person name="Wang J."/>
            <person name="Ji L."/>
            <person name="Li Y."/>
            <person name="Guo B."/>
            <person name="Mustafa N.S."/>
            <person name="Li S."/>
            <person name="Yun Q."/>
            <person name="Keller S.R."/>
            <person name="Mao J."/>
            <person name="Zhang R."/>
            <person name="Strauss S.H."/>
        </authorList>
    </citation>
    <scope>NUCLEOTIDE SEQUENCE</scope>
    <source>
        <strain evidence="17">GM15</strain>
        <tissue evidence="17">Leaf</tissue>
    </source>
</reference>
<comment type="similarity">
    <text evidence="13">Belongs to the cytochrome b5 family. MAPR subfamily.</text>
</comment>
<gene>
    <name evidence="17" type="ORF">POTOM_049772</name>
</gene>
<comment type="caution">
    <text evidence="17">The sequence shown here is derived from an EMBL/GenBank/DDBJ whole genome shotgun (WGS) entry which is preliminary data.</text>
</comment>
<dbReference type="Pfam" id="PF00173">
    <property type="entry name" value="Cyt-b5"/>
    <property type="match status" value="1"/>
</dbReference>
<keyword evidence="9 15" id="KW-1133">Transmembrane helix</keyword>
<evidence type="ECO:0000256" key="8">
    <source>
        <dbReference type="ARBA" id="ARBA00022824"/>
    </source>
</evidence>
<evidence type="ECO:0000256" key="1">
    <source>
        <dbReference type="ARBA" id="ARBA00004236"/>
    </source>
</evidence>
<keyword evidence="4" id="KW-0349">Heme</keyword>
<keyword evidence="10" id="KW-0408">Iron</keyword>
<dbReference type="EMBL" id="JAAWWB010000029">
    <property type="protein sequence ID" value="KAG6747369.1"/>
    <property type="molecule type" value="Genomic_DNA"/>
</dbReference>
<dbReference type="OrthoDB" id="547796at2759"/>
<evidence type="ECO:0000256" key="2">
    <source>
        <dbReference type="ARBA" id="ARBA00004240"/>
    </source>
</evidence>
<feature type="domain" description="Cytochrome b5 heme-binding" evidence="16">
    <location>
        <begin position="180"/>
        <end position="276"/>
    </location>
</feature>
<keyword evidence="11" id="KW-0446">Lipid-binding</keyword>
<dbReference type="InterPro" id="IPR050577">
    <property type="entry name" value="MAPR/NEUFC/NENF-like"/>
</dbReference>
<feature type="compositionally biased region" description="Basic and acidic residues" evidence="14">
    <location>
        <begin position="50"/>
        <end position="60"/>
    </location>
</feature>
<evidence type="ECO:0000256" key="9">
    <source>
        <dbReference type="ARBA" id="ARBA00022989"/>
    </source>
</evidence>
<dbReference type="FunFam" id="3.10.120.10:FF:000006">
    <property type="entry name" value="Membrane steroid-binding protein 1"/>
    <property type="match status" value="1"/>
</dbReference>
<accession>A0A8X8CC41</accession>
<evidence type="ECO:0000256" key="12">
    <source>
        <dbReference type="ARBA" id="ARBA00023136"/>
    </source>
</evidence>
<keyword evidence="6 15" id="KW-0812">Transmembrane</keyword>
<evidence type="ECO:0000256" key="14">
    <source>
        <dbReference type="SAM" id="MobiDB-lite"/>
    </source>
</evidence>
<organism evidence="17 18">
    <name type="scientific">Populus tomentosa</name>
    <name type="common">Chinese white poplar</name>
    <dbReference type="NCBI Taxonomy" id="118781"/>
    <lineage>
        <taxon>Eukaryota</taxon>
        <taxon>Viridiplantae</taxon>
        <taxon>Streptophyta</taxon>
        <taxon>Embryophyta</taxon>
        <taxon>Tracheophyta</taxon>
        <taxon>Spermatophyta</taxon>
        <taxon>Magnoliopsida</taxon>
        <taxon>eudicotyledons</taxon>
        <taxon>Gunneridae</taxon>
        <taxon>Pentapetalae</taxon>
        <taxon>rosids</taxon>
        <taxon>fabids</taxon>
        <taxon>Malpighiales</taxon>
        <taxon>Salicaceae</taxon>
        <taxon>Saliceae</taxon>
        <taxon>Populus</taxon>
    </lineage>
</organism>
<protein>
    <recommendedName>
        <fullName evidence="16">Cytochrome b5 heme-binding domain-containing protein</fullName>
    </recommendedName>
</protein>
<dbReference type="GO" id="GO:0005496">
    <property type="term" value="F:steroid binding"/>
    <property type="evidence" value="ECO:0007669"/>
    <property type="project" value="UniProtKB-KW"/>
</dbReference>
<sequence>MQKETDIGKGSSEEKFLGKNGMKLKAERVPLRRQKRVLFVEGNQVRISERRNNEESRAQENEEPTASVSLDNKAEALGKPIPINKILLRGIQEMGLYATAMETMEAYTGLSPAAFFTIAAVMVVVYKIVCSMFVDPEEFDKKPINASGSIATNQPPPPEPQPQPQPQPPTIQEPVQLGDVTEEELRAYDGSDPNKPLLMAIKGKIYDVSRSRMFYGPGGPYALFAGREASRALALMSFDPRDLNGNLEGLSEPELEVLQDWEYKFMEKYVKVGQLVGTDQAVNGGEVQESEKHD</sequence>